<dbReference type="Gene3D" id="1.25.40.10">
    <property type="entry name" value="Tetratricopeptide repeat domain"/>
    <property type="match status" value="2"/>
</dbReference>
<dbReference type="InterPro" id="IPR051476">
    <property type="entry name" value="Bac_ResReg_Asp_Phosphatase"/>
</dbReference>
<feature type="DNA-binding region" description="OmpR/PhoB-type" evidence="7">
    <location>
        <begin position="16"/>
        <end position="115"/>
    </location>
</feature>
<proteinExistence type="inferred from homology"/>
<comment type="subcellular location">
    <subcellularLocation>
        <location evidence="1">Cytoplasm</location>
    </subcellularLocation>
</comment>
<evidence type="ECO:0000259" key="9">
    <source>
        <dbReference type="PROSITE" id="PS51755"/>
    </source>
</evidence>
<accession>A0A2W5KV08</accession>
<feature type="transmembrane region" description="Helical" evidence="8">
    <location>
        <begin position="153"/>
        <end position="171"/>
    </location>
</feature>
<dbReference type="Pfam" id="PF00486">
    <property type="entry name" value="Trans_reg_C"/>
    <property type="match status" value="1"/>
</dbReference>
<dbReference type="InterPro" id="IPR016032">
    <property type="entry name" value="Sig_transdc_resp-reg_C-effctor"/>
</dbReference>
<keyword evidence="3" id="KW-0677">Repeat</keyword>
<dbReference type="GO" id="GO:0006355">
    <property type="term" value="P:regulation of DNA-templated transcription"/>
    <property type="evidence" value="ECO:0007669"/>
    <property type="project" value="InterPro"/>
</dbReference>
<dbReference type="EMBL" id="QFPO01000001">
    <property type="protein sequence ID" value="PZQ19834.1"/>
    <property type="molecule type" value="Genomic_DNA"/>
</dbReference>
<keyword evidence="2" id="KW-0963">Cytoplasm</keyword>
<comment type="similarity">
    <text evidence="6">Belongs to the Rap family.</text>
</comment>
<evidence type="ECO:0000256" key="2">
    <source>
        <dbReference type="ARBA" id="ARBA00022490"/>
    </source>
</evidence>
<dbReference type="InterPro" id="IPR011990">
    <property type="entry name" value="TPR-like_helical_dom_sf"/>
</dbReference>
<dbReference type="GO" id="GO:0005737">
    <property type="term" value="C:cytoplasm"/>
    <property type="evidence" value="ECO:0007669"/>
    <property type="project" value="UniProtKB-SubCell"/>
</dbReference>
<evidence type="ECO:0000256" key="6">
    <source>
        <dbReference type="ARBA" id="ARBA00038253"/>
    </source>
</evidence>
<comment type="caution">
    <text evidence="10">The sequence shown here is derived from an EMBL/GenBank/DDBJ whole genome shotgun (WGS) entry which is preliminary data.</text>
</comment>
<dbReference type="SUPFAM" id="SSF48452">
    <property type="entry name" value="TPR-like"/>
    <property type="match status" value="2"/>
</dbReference>
<gene>
    <name evidence="10" type="ORF">DI564_00910</name>
</gene>
<dbReference type="CDD" id="cd00383">
    <property type="entry name" value="trans_reg_C"/>
    <property type="match status" value="1"/>
</dbReference>
<dbReference type="SUPFAM" id="SSF46894">
    <property type="entry name" value="C-terminal effector domain of the bipartite response regulators"/>
    <property type="match status" value="1"/>
</dbReference>
<evidence type="ECO:0000256" key="8">
    <source>
        <dbReference type="SAM" id="Phobius"/>
    </source>
</evidence>
<dbReference type="SMART" id="SM00862">
    <property type="entry name" value="Trans_reg_C"/>
    <property type="match status" value="1"/>
</dbReference>
<name>A0A2W5KV08_9GAMM</name>
<dbReference type="InterPro" id="IPR036388">
    <property type="entry name" value="WH-like_DNA-bd_sf"/>
</dbReference>
<dbReference type="Proteomes" id="UP000249046">
    <property type="component" value="Unassembled WGS sequence"/>
</dbReference>
<keyword evidence="8" id="KW-0812">Transmembrane</keyword>
<protein>
    <recommendedName>
        <fullName evidence="9">OmpR/PhoB-type domain-containing protein</fullName>
    </recommendedName>
</protein>
<evidence type="ECO:0000313" key="10">
    <source>
        <dbReference type="EMBL" id="PZQ19834.1"/>
    </source>
</evidence>
<organism evidence="10 11">
    <name type="scientific">Rhodanobacter denitrificans</name>
    <dbReference type="NCBI Taxonomy" id="666685"/>
    <lineage>
        <taxon>Bacteria</taxon>
        <taxon>Pseudomonadati</taxon>
        <taxon>Pseudomonadota</taxon>
        <taxon>Gammaproteobacteria</taxon>
        <taxon>Lysobacterales</taxon>
        <taxon>Rhodanobacteraceae</taxon>
        <taxon>Rhodanobacter</taxon>
    </lineage>
</organism>
<feature type="domain" description="OmpR/PhoB-type" evidence="9">
    <location>
        <begin position="16"/>
        <end position="115"/>
    </location>
</feature>
<evidence type="ECO:0000256" key="7">
    <source>
        <dbReference type="PROSITE-ProRule" id="PRU01091"/>
    </source>
</evidence>
<dbReference type="Gene3D" id="1.10.10.10">
    <property type="entry name" value="Winged helix-like DNA-binding domain superfamily/Winged helix DNA-binding domain"/>
    <property type="match status" value="1"/>
</dbReference>
<keyword evidence="8" id="KW-0472">Membrane</keyword>
<evidence type="ECO:0000313" key="11">
    <source>
        <dbReference type="Proteomes" id="UP000249046"/>
    </source>
</evidence>
<dbReference type="GO" id="GO:0000160">
    <property type="term" value="P:phosphorelay signal transduction system"/>
    <property type="evidence" value="ECO:0007669"/>
    <property type="project" value="InterPro"/>
</dbReference>
<dbReference type="PROSITE" id="PS51755">
    <property type="entry name" value="OMPR_PHOB"/>
    <property type="match status" value="1"/>
</dbReference>
<evidence type="ECO:0000256" key="4">
    <source>
        <dbReference type="ARBA" id="ARBA00022803"/>
    </source>
</evidence>
<dbReference type="PANTHER" id="PTHR46630">
    <property type="entry name" value="TETRATRICOPEPTIDE REPEAT PROTEIN 29"/>
    <property type="match status" value="1"/>
</dbReference>
<keyword evidence="4" id="KW-0802">TPR repeat</keyword>
<evidence type="ECO:0000256" key="5">
    <source>
        <dbReference type="ARBA" id="ARBA00023125"/>
    </source>
</evidence>
<dbReference type="GO" id="GO:0003677">
    <property type="term" value="F:DNA binding"/>
    <property type="evidence" value="ECO:0007669"/>
    <property type="project" value="UniProtKB-UniRule"/>
</dbReference>
<sequence>MAMPSDHADAPIAAARPQRVRSGAYRIDLAARDIRHGTTPIDVEAKVFDLIALLIAHPERALSKREIGDALWPDRAVTDAALSQLLRKARRALGDDGETQALIRTVHGRGLQWVGALEADEDEAAAPDPPVPAAATTAAVAATERSGRGRRRWIALIGVLLVAAVAAALLYDRLRPEPAAATAATPLRVVVLPTADRSGDPELAWVRSGLTGLIGSLIGDGTAIETVPAPDPSGAADPADDDGAALSRLRAASGATHAVFTQLRKVGPVAELDVRVVALDSRIEYRDVLRGSAPAAIAVDAAERIRQRLQRPLPQAAAEAAGAAGIGDPFVAEAYARGIDAQMRGDATAAKKYFDICLDHDPNLPWPRLQLATAQIGTGETEAGVANAERVLAAARERGQVMLQVQAARQLASVAFRRGDVEAAAAVLDTAIADLPKPLPPLAQVDLLIAYGSIESERGHWRESRTRLEQALGQARVLGDRRREASALFNLAVVDNAGGDAEAAISRLRAALDAARAGGDGALEAATLLNLGGAEHNAGRSLEAALLLRRALTLARERADRQVQVFSAIQLGWVLAAFDRTDQAAALADSVLRQAEHERNVYWEAEARWLSASLAARREDWPRALDQLARAQAAFESIGLRRSVAQVLAETVQTAARAGDGPRAHATADAYRQLAAAGDDADRLADRLPLIDAELRRVDGDAAGAAAALEAFLGARGNDRGPVTQAAVFELGRWLVDLGRPEAALALPALDGWLAEQPAARALRIRALHAAGREAEATAEQARLDASAQAPQLDLPPELLAIP</sequence>
<evidence type="ECO:0000256" key="3">
    <source>
        <dbReference type="ARBA" id="ARBA00022737"/>
    </source>
</evidence>
<keyword evidence="5 7" id="KW-0238">DNA-binding</keyword>
<dbReference type="PANTHER" id="PTHR46630:SF1">
    <property type="entry name" value="TETRATRICOPEPTIDE REPEAT PROTEIN 29"/>
    <property type="match status" value="1"/>
</dbReference>
<dbReference type="InterPro" id="IPR001867">
    <property type="entry name" value="OmpR/PhoB-type_DNA-bd"/>
</dbReference>
<dbReference type="AlphaFoldDB" id="A0A2W5KV08"/>
<dbReference type="Pfam" id="PF13424">
    <property type="entry name" value="TPR_12"/>
    <property type="match status" value="1"/>
</dbReference>
<evidence type="ECO:0000256" key="1">
    <source>
        <dbReference type="ARBA" id="ARBA00004496"/>
    </source>
</evidence>
<keyword evidence="8" id="KW-1133">Transmembrane helix</keyword>
<reference evidence="10 11" key="1">
    <citation type="submission" date="2017-08" db="EMBL/GenBank/DDBJ databases">
        <title>Infants hospitalized years apart are colonized by the same room-sourced microbial strains.</title>
        <authorList>
            <person name="Brooks B."/>
            <person name="Olm M.R."/>
            <person name="Firek B.A."/>
            <person name="Baker R."/>
            <person name="Thomas B.C."/>
            <person name="Morowitz M.J."/>
            <person name="Banfield J.F."/>
        </authorList>
    </citation>
    <scope>NUCLEOTIDE SEQUENCE [LARGE SCALE GENOMIC DNA]</scope>
    <source>
        <strain evidence="10">S2_005_003_R2_42</strain>
    </source>
</reference>